<comment type="pathway">
    <text evidence="2">Amino-acid biosynthesis; L-lysine biosynthesis via DAP pathway; (S)-tetrahydrodipicolinate from L-aspartate: step 2/4.</text>
</comment>
<evidence type="ECO:0000256" key="3">
    <source>
        <dbReference type="ARBA" id="ARBA00005097"/>
    </source>
</evidence>
<dbReference type="PANTHER" id="PTHR46278:SF2">
    <property type="entry name" value="ASPARTATE-SEMIALDEHYDE DEHYDROGENASE"/>
    <property type="match status" value="1"/>
</dbReference>
<protein>
    <recommendedName>
        <fullName evidence="6 15">Aspartate-semialdehyde dehydrogenase</fullName>
        <ecNumber evidence="6 15">1.2.1.11</ecNumber>
    </recommendedName>
</protein>
<keyword evidence="8" id="KW-0791">Threonine biosynthesis</keyword>
<dbReference type="SMART" id="SM00859">
    <property type="entry name" value="Semialdhyde_dh"/>
    <property type="match status" value="1"/>
</dbReference>
<accession>A0A399FZG6</accession>
<dbReference type="PROSITE" id="PS01103">
    <property type="entry name" value="ASD"/>
    <property type="match status" value="1"/>
</dbReference>
<dbReference type="GO" id="GO:0046983">
    <property type="term" value="F:protein dimerization activity"/>
    <property type="evidence" value="ECO:0007669"/>
    <property type="project" value="InterPro"/>
</dbReference>
<dbReference type="GO" id="GO:0004073">
    <property type="term" value="F:aspartate-semialdehyde dehydrogenase activity"/>
    <property type="evidence" value="ECO:0007669"/>
    <property type="project" value="UniProtKB-UniRule"/>
</dbReference>
<comment type="catalytic activity">
    <reaction evidence="14">
        <text>L-aspartate 4-semialdehyde + phosphate + NADP(+) = 4-phospho-L-aspartate + NADPH + H(+)</text>
        <dbReference type="Rhea" id="RHEA:24284"/>
        <dbReference type="ChEBI" id="CHEBI:15378"/>
        <dbReference type="ChEBI" id="CHEBI:43474"/>
        <dbReference type="ChEBI" id="CHEBI:57535"/>
        <dbReference type="ChEBI" id="CHEBI:57783"/>
        <dbReference type="ChEBI" id="CHEBI:58349"/>
        <dbReference type="ChEBI" id="CHEBI:537519"/>
        <dbReference type="EC" id="1.2.1.11"/>
    </reaction>
</comment>
<evidence type="ECO:0000256" key="6">
    <source>
        <dbReference type="ARBA" id="ARBA00013120"/>
    </source>
</evidence>
<name>A0A399FZG6_UNCN2</name>
<dbReference type="GO" id="GO:0050661">
    <property type="term" value="F:NADP binding"/>
    <property type="evidence" value="ECO:0007669"/>
    <property type="project" value="InterPro"/>
</dbReference>
<evidence type="ECO:0000313" key="18">
    <source>
        <dbReference type="EMBL" id="RII00513.1"/>
    </source>
</evidence>
<dbReference type="InterPro" id="IPR012280">
    <property type="entry name" value="Semialdhyde_DH_dimer_dom"/>
</dbReference>
<evidence type="ECO:0000256" key="2">
    <source>
        <dbReference type="ARBA" id="ARBA00005076"/>
    </source>
</evidence>
<evidence type="ECO:0000256" key="9">
    <source>
        <dbReference type="ARBA" id="ARBA00022857"/>
    </source>
</evidence>
<feature type="active site" description="Proton acceptor" evidence="16">
    <location>
        <position position="243"/>
    </location>
</feature>
<dbReference type="Pfam" id="PF01118">
    <property type="entry name" value="Semialdhyde_dh"/>
    <property type="match status" value="1"/>
</dbReference>
<dbReference type="GO" id="GO:0051287">
    <property type="term" value="F:NAD binding"/>
    <property type="evidence" value="ECO:0007669"/>
    <property type="project" value="InterPro"/>
</dbReference>
<dbReference type="InterPro" id="IPR005986">
    <property type="entry name" value="Asp_semialdehyde_DH_beta"/>
</dbReference>
<keyword evidence="7" id="KW-0028">Amino-acid biosynthesis</keyword>
<evidence type="ECO:0000256" key="10">
    <source>
        <dbReference type="ARBA" id="ARBA00022915"/>
    </source>
</evidence>
<dbReference type="Proteomes" id="UP000266287">
    <property type="component" value="Unassembled WGS sequence"/>
</dbReference>
<keyword evidence="9" id="KW-0521">NADP</keyword>
<gene>
    <name evidence="18" type="ORF">B9J77_01935</name>
</gene>
<dbReference type="InterPro" id="IPR000534">
    <property type="entry name" value="Semialdehyde_DH_NAD-bd"/>
</dbReference>
<evidence type="ECO:0000256" key="12">
    <source>
        <dbReference type="ARBA" id="ARBA00023154"/>
    </source>
</evidence>
<evidence type="ECO:0000256" key="11">
    <source>
        <dbReference type="ARBA" id="ARBA00023002"/>
    </source>
</evidence>
<dbReference type="EC" id="1.2.1.11" evidence="6 15"/>
<dbReference type="UniPathway" id="UPA00051">
    <property type="reaction ID" value="UER00464"/>
</dbReference>
<dbReference type="AlphaFoldDB" id="A0A399FZG6"/>
<comment type="subunit">
    <text evidence="5">Homodimer.</text>
</comment>
<evidence type="ECO:0000259" key="17">
    <source>
        <dbReference type="SMART" id="SM00859"/>
    </source>
</evidence>
<dbReference type="PANTHER" id="PTHR46278">
    <property type="entry name" value="DEHYDROGENASE, PUTATIVE-RELATED"/>
    <property type="match status" value="1"/>
</dbReference>
<evidence type="ECO:0000256" key="4">
    <source>
        <dbReference type="ARBA" id="ARBA00010584"/>
    </source>
</evidence>
<evidence type="ECO:0000256" key="7">
    <source>
        <dbReference type="ARBA" id="ARBA00022605"/>
    </source>
</evidence>
<dbReference type="Gene3D" id="3.30.360.10">
    <property type="entry name" value="Dihydrodipicolinate Reductase, domain 2"/>
    <property type="match status" value="1"/>
</dbReference>
<dbReference type="GO" id="GO:0009086">
    <property type="term" value="P:methionine biosynthetic process"/>
    <property type="evidence" value="ECO:0007669"/>
    <property type="project" value="UniProtKB-UniRule"/>
</dbReference>
<dbReference type="SUPFAM" id="SSF51735">
    <property type="entry name" value="NAD(P)-binding Rossmann-fold domains"/>
    <property type="match status" value="1"/>
</dbReference>
<evidence type="ECO:0000256" key="1">
    <source>
        <dbReference type="ARBA" id="ARBA00005021"/>
    </source>
</evidence>
<dbReference type="InterPro" id="IPR036291">
    <property type="entry name" value="NAD(P)-bd_dom_sf"/>
</dbReference>
<proteinExistence type="inferred from homology"/>
<dbReference type="PIRSF" id="PIRSF000148">
    <property type="entry name" value="ASA_dh"/>
    <property type="match status" value="1"/>
</dbReference>
<keyword evidence="10" id="KW-0220">Diaminopimelate biosynthesis</keyword>
<sequence>MRKFKIAVVGIGLVGREIIKILKERSFPASEIKVLATRARTEEIGGEKYAVSATTEESFQGIEITFFAGTEGAKGASKQFGWQAASKGTIVIDNGDDYRLDSRVPLIVPEVNAGQLRNHQGFISSPNCATIQLVIVLAPLHRRCRIKRVIVSSYQSVSGTGGEAVEELRSQVSAIARGEGPKKAVYPHQIAFNLFPEIGSLQNEFPGYYREEAKTIKETRKILNEPEFAMSATCVRVPVYFGHSEAVNVEFEKRLSPEEAREILSFSPGVRVIDKPEVGLYPTPIDVVGGDDVYVGRIRDDPSSHNSLNLWIVGDNIRKGAALNTVQIAEEIIKTAVSV</sequence>
<evidence type="ECO:0000256" key="15">
    <source>
        <dbReference type="NCBIfam" id="TIGR01296"/>
    </source>
</evidence>
<dbReference type="GO" id="GO:0019877">
    <property type="term" value="P:diaminopimelate biosynthetic process"/>
    <property type="evidence" value="ECO:0007669"/>
    <property type="project" value="UniProtKB-KW"/>
</dbReference>
<dbReference type="InterPro" id="IPR000319">
    <property type="entry name" value="Asp-semialdehyde_DH_CS"/>
</dbReference>
<dbReference type="Gene3D" id="3.40.50.720">
    <property type="entry name" value="NAD(P)-binding Rossmann-like Domain"/>
    <property type="match status" value="1"/>
</dbReference>
<dbReference type="GO" id="GO:0009088">
    <property type="term" value="P:threonine biosynthetic process"/>
    <property type="evidence" value="ECO:0007669"/>
    <property type="project" value="UniProtKB-UniRule"/>
</dbReference>
<comment type="caution">
    <text evidence="18">The sequence shown here is derived from an EMBL/GenBank/DDBJ whole genome shotgun (WGS) entry which is preliminary data.</text>
</comment>
<organism evidence="18 19">
    <name type="scientific">candidate division NPL-UPA2 bacterium Unc8</name>
    <dbReference type="NCBI Taxonomy" id="1980939"/>
    <lineage>
        <taxon>Bacteria</taxon>
    </lineage>
</organism>
<dbReference type="Pfam" id="PF02774">
    <property type="entry name" value="Semialdhyde_dhC"/>
    <property type="match status" value="1"/>
</dbReference>
<dbReference type="EMBL" id="NDHY01000003">
    <property type="protein sequence ID" value="RII00513.1"/>
    <property type="molecule type" value="Genomic_DNA"/>
</dbReference>
<comment type="pathway">
    <text evidence="3">Amino-acid biosynthesis; L-threonine biosynthesis; L-threonine from L-aspartate: step 2/5.</text>
</comment>
<evidence type="ECO:0000256" key="16">
    <source>
        <dbReference type="PIRSR" id="PIRSR000148-1"/>
    </source>
</evidence>
<keyword evidence="12" id="KW-0457">Lysine biosynthesis</keyword>
<feature type="domain" description="Semialdehyde dehydrogenase NAD-binding" evidence="17">
    <location>
        <begin position="5"/>
        <end position="119"/>
    </location>
</feature>
<comment type="similarity">
    <text evidence="4">Belongs to the aspartate-semialdehyde dehydrogenase family.</text>
</comment>
<evidence type="ECO:0000313" key="19">
    <source>
        <dbReference type="Proteomes" id="UP000266287"/>
    </source>
</evidence>
<reference evidence="18 19" key="1">
    <citation type="submission" date="2018-08" db="EMBL/GenBank/DDBJ databases">
        <title>Draft genome of candidate division NPL-UPA2 bacterium Unc8 that adapted to ultra-basic serpentinizing groundwater.</title>
        <authorList>
            <person name="Ishii S."/>
            <person name="Suzuki S."/>
            <person name="Nealson K.H."/>
        </authorList>
    </citation>
    <scope>NUCLEOTIDE SEQUENCE [LARGE SCALE GENOMIC DNA]</scope>
    <source>
        <strain evidence="18">Unc8</strain>
    </source>
</reference>
<feature type="active site" description="Acyl-thioester intermediate" evidence="16">
    <location>
        <position position="128"/>
    </location>
</feature>
<comment type="pathway">
    <text evidence="1">Amino-acid biosynthesis; L-methionine biosynthesis via de novo pathway; L-homoserine from L-aspartate: step 2/3.</text>
</comment>
<keyword evidence="11 18" id="KW-0560">Oxidoreductase</keyword>
<evidence type="ECO:0000256" key="8">
    <source>
        <dbReference type="ARBA" id="ARBA00022697"/>
    </source>
</evidence>
<dbReference type="GO" id="GO:0009089">
    <property type="term" value="P:lysine biosynthetic process via diaminopimelate"/>
    <property type="evidence" value="ECO:0007669"/>
    <property type="project" value="UniProtKB-UniRule"/>
</dbReference>
<dbReference type="CDD" id="cd18131">
    <property type="entry name" value="ASADH_C_bac_euk_like"/>
    <property type="match status" value="1"/>
</dbReference>
<dbReference type="UniPathway" id="UPA00050">
    <property type="reaction ID" value="UER00463"/>
</dbReference>
<dbReference type="UniPathway" id="UPA00034">
    <property type="reaction ID" value="UER00016"/>
</dbReference>
<evidence type="ECO:0000256" key="5">
    <source>
        <dbReference type="ARBA" id="ARBA00011738"/>
    </source>
</evidence>
<dbReference type="SUPFAM" id="SSF55347">
    <property type="entry name" value="Glyceraldehyde-3-phosphate dehydrogenase-like, C-terminal domain"/>
    <property type="match status" value="1"/>
</dbReference>
<evidence type="ECO:0000256" key="14">
    <source>
        <dbReference type="ARBA" id="ARBA00047891"/>
    </source>
</evidence>
<keyword evidence="13" id="KW-0486">Methionine biosynthesis</keyword>
<dbReference type="GO" id="GO:0009097">
    <property type="term" value="P:isoleucine biosynthetic process"/>
    <property type="evidence" value="ECO:0007669"/>
    <property type="project" value="UniProtKB-UniRule"/>
</dbReference>
<evidence type="ECO:0000256" key="13">
    <source>
        <dbReference type="ARBA" id="ARBA00023167"/>
    </source>
</evidence>
<dbReference type="NCBIfam" id="TIGR01296">
    <property type="entry name" value="asd_B"/>
    <property type="match status" value="1"/>
</dbReference>
<dbReference type="NCBIfam" id="NF011456">
    <property type="entry name" value="PRK14874.1"/>
    <property type="match status" value="1"/>
</dbReference>